<proteinExistence type="predicted"/>
<gene>
    <name evidence="1" type="ORF">GI584_19525</name>
</gene>
<dbReference type="Proteomes" id="UP000339690">
    <property type="component" value="Chromosome"/>
</dbReference>
<evidence type="ECO:0000313" key="1">
    <source>
        <dbReference type="EMBL" id="QGH36103.1"/>
    </source>
</evidence>
<sequence>MMGVMNRLLAAGAAGAAIYGITRGVQNGTFQRLPETINNALNNNGQLQQFTQPIQNMVNQGQDMMQQPANTVQNAVQTFAEEDNNNSVMYEQ</sequence>
<dbReference type="EMBL" id="CP045915">
    <property type="protein sequence ID" value="QGH36103.1"/>
    <property type="molecule type" value="Genomic_DNA"/>
</dbReference>
<organism evidence="1 2">
    <name type="scientific">Gracilibacillus salitolerans</name>
    <dbReference type="NCBI Taxonomy" id="2663022"/>
    <lineage>
        <taxon>Bacteria</taxon>
        <taxon>Bacillati</taxon>
        <taxon>Bacillota</taxon>
        <taxon>Bacilli</taxon>
        <taxon>Bacillales</taxon>
        <taxon>Bacillaceae</taxon>
        <taxon>Gracilibacillus</taxon>
    </lineage>
</organism>
<keyword evidence="2" id="KW-1185">Reference proteome</keyword>
<dbReference type="RefSeq" id="WP_153792290.1">
    <property type="nucleotide sequence ID" value="NZ_CP045915.1"/>
</dbReference>
<accession>A0A5Q2TPZ2</accession>
<dbReference type="KEGG" id="grc:GI584_19525"/>
<name>A0A5Q2TPZ2_9BACI</name>
<dbReference type="AlphaFoldDB" id="A0A5Q2TPZ2"/>
<protein>
    <submittedName>
        <fullName evidence="1">Uncharacterized protein</fullName>
    </submittedName>
</protein>
<reference evidence="1 2" key="1">
    <citation type="submission" date="2019-11" db="EMBL/GenBank/DDBJ databases">
        <title>Gracilibacillus salitolerans sp. nov., a moderate halophile isolated from a saline soil in northwest China.</title>
        <authorList>
            <person name="Gan L."/>
        </authorList>
    </citation>
    <scope>NUCLEOTIDE SEQUENCE [LARGE SCALE GENOMIC DNA]</scope>
    <source>
        <strain evidence="1 2">SCU50</strain>
    </source>
</reference>
<evidence type="ECO:0000313" key="2">
    <source>
        <dbReference type="Proteomes" id="UP000339690"/>
    </source>
</evidence>